<evidence type="ECO:0000259" key="4">
    <source>
        <dbReference type="PROSITE" id="PS51123"/>
    </source>
</evidence>
<sequence>MTYFLGFYGVWLASAFIVGALSGFASLRREGDDPVLLRESDFLFGMALCLIVIFAKATLGRAALYFEGAFALFAAFLAGVGAIWLASGPIARGRIGWRIGAGAVALMAVVANGEAAGGLEAALGHHLGSLAQREGGDPLNLEVSGRDVFLPADASGHRALAERLAGAAGVRTVWRVDSLSPQAARQREGTQAAAAAEEAAHHAAERAWTQREQERVAAALAARPRAAEAAPVPAKKGRKEKIAEGRSAERPAPVAVEPPAALAWNIPKDPTLPEPAGPSLPQPGAEAEESSPCRAALTALAASEKIRFSAKSAALGAGAEKFLARLAASLKQCPDAVLDLRGHSDSVGSSEDKNVLSQRRARAVFDHLRRLGVAPERLTNAGVGDEQPILRGEDATSRAENRRVEILVR</sequence>
<feature type="transmembrane region" description="Helical" evidence="3">
    <location>
        <begin position="63"/>
        <end position="86"/>
    </location>
</feature>
<dbReference type="RefSeq" id="WP_108918086.1">
    <property type="nucleotide sequence ID" value="NZ_BGJY01000009.1"/>
</dbReference>
<feature type="compositionally biased region" description="Low complexity" evidence="2">
    <location>
        <begin position="250"/>
        <end position="263"/>
    </location>
</feature>
<feature type="compositionally biased region" description="Basic and acidic residues" evidence="2">
    <location>
        <begin position="198"/>
        <end position="215"/>
    </location>
</feature>
<dbReference type="Proteomes" id="UP000245137">
    <property type="component" value="Unassembled WGS sequence"/>
</dbReference>
<feature type="domain" description="OmpA-like" evidence="4">
    <location>
        <begin position="295"/>
        <end position="409"/>
    </location>
</feature>
<feature type="compositionally biased region" description="Pro residues" evidence="2">
    <location>
        <begin position="270"/>
        <end position="281"/>
    </location>
</feature>
<feature type="compositionally biased region" description="Basic and acidic residues" evidence="2">
    <location>
        <begin position="240"/>
        <end position="249"/>
    </location>
</feature>
<dbReference type="InterPro" id="IPR050330">
    <property type="entry name" value="Bact_OuterMem_StrucFunc"/>
</dbReference>
<evidence type="ECO:0000256" key="1">
    <source>
        <dbReference type="PROSITE-ProRule" id="PRU00473"/>
    </source>
</evidence>
<keyword evidence="3" id="KW-0812">Transmembrane</keyword>
<feature type="region of interest" description="Disordered" evidence="2">
    <location>
        <begin position="182"/>
        <end position="292"/>
    </location>
</feature>
<dbReference type="PANTHER" id="PTHR30329:SF21">
    <property type="entry name" value="LIPOPROTEIN YIAD-RELATED"/>
    <property type="match status" value="1"/>
</dbReference>
<dbReference type="InterPro" id="IPR006665">
    <property type="entry name" value="OmpA-like"/>
</dbReference>
<evidence type="ECO:0000256" key="2">
    <source>
        <dbReference type="SAM" id="MobiDB-lite"/>
    </source>
</evidence>
<accession>A0A2U1SN16</accession>
<dbReference type="InterPro" id="IPR036737">
    <property type="entry name" value="OmpA-like_sf"/>
</dbReference>
<evidence type="ECO:0000256" key="3">
    <source>
        <dbReference type="SAM" id="Phobius"/>
    </source>
</evidence>
<protein>
    <recommendedName>
        <fullName evidence="4">OmpA-like domain-containing protein</fullName>
    </recommendedName>
</protein>
<dbReference type="PROSITE" id="PS51123">
    <property type="entry name" value="OMPA_2"/>
    <property type="match status" value="1"/>
</dbReference>
<proteinExistence type="predicted"/>
<reference evidence="5 6" key="1">
    <citation type="journal article" date="2018" name="Appl. Microbiol. Biotechnol.">
        <title>Co-cultivation of the strictly anaerobic methanogen Methanosarcina barkeri with aerobic methanotrophs in an oxygen-limited membrane bioreactor.</title>
        <authorList>
            <person name="In 't Zandt M.H."/>
            <person name="van den Bosch T.J.M."/>
            <person name="Rijkers R."/>
            <person name="van Kessel M.A.H.J."/>
            <person name="Jetten M.S.M."/>
            <person name="Welte C.U."/>
        </authorList>
    </citation>
    <scope>NUCLEOTIDE SEQUENCE [LARGE SCALE GENOMIC DNA]</scope>
    <source>
        <strain evidence="5 6">DSM 17706</strain>
    </source>
</reference>
<feature type="transmembrane region" description="Helical" evidence="3">
    <location>
        <begin position="39"/>
        <end position="57"/>
    </location>
</feature>
<feature type="compositionally biased region" description="Low complexity" evidence="2">
    <location>
        <begin position="216"/>
        <end position="234"/>
    </location>
</feature>
<organism evidence="5 6">
    <name type="scientific">Methylosinus sporium</name>
    <dbReference type="NCBI Taxonomy" id="428"/>
    <lineage>
        <taxon>Bacteria</taxon>
        <taxon>Pseudomonadati</taxon>
        <taxon>Pseudomonadota</taxon>
        <taxon>Alphaproteobacteria</taxon>
        <taxon>Hyphomicrobiales</taxon>
        <taxon>Methylocystaceae</taxon>
        <taxon>Methylosinus</taxon>
    </lineage>
</organism>
<dbReference type="EMBL" id="PUIV01000030">
    <property type="protein sequence ID" value="PWB93003.1"/>
    <property type="molecule type" value="Genomic_DNA"/>
</dbReference>
<dbReference type="SUPFAM" id="SSF103088">
    <property type="entry name" value="OmpA-like"/>
    <property type="match status" value="1"/>
</dbReference>
<keyword evidence="6" id="KW-1185">Reference proteome</keyword>
<keyword evidence="3" id="KW-1133">Transmembrane helix</keyword>
<dbReference type="Gene3D" id="3.30.1330.60">
    <property type="entry name" value="OmpA-like domain"/>
    <property type="match status" value="1"/>
</dbReference>
<dbReference type="PANTHER" id="PTHR30329">
    <property type="entry name" value="STATOR ELEMENT OF FLAGELLAR MOTOR COMPLEX"/>
    <property type="match status" value="1"/>
</dbReference>
<dbReference type="CDD" id="cd07185">
    <property type="entry name" value="OmpA_C-like"/>
    <property type="match status" value="1"/>
</dbReference>
<feature type="transmembrane region" description="Helical" evidence="3">
    <location>
        <begin position="6"/>
        <end position="27"/>
    </location>
</feature>
<dbReference type="GO" id="GO:0016020">
    <property type="term" value="C:membrane"/>
    <property type="evidence" value="ECO:0007669"/>
    <property type="project" value="UniProtKB-UniRule"/>
</dbReference>
<dbReference type="AlphaFoldDB" id="A0A2U1SN16"/>
<evidence type="ECO:0000313" key="6">
    <source>
        <dbReference type="Proteomes" id="UP000245137"/>
    </source>
</evidence>
<keyword evidence="1 3" id="KW-0472">Membrane</keyword>
<evidence type="ECO:0000313" key="5">
    <source>
        <dbReference type="EMBL" id="PWB93003.1"/>
    </source>
</evidence>
<comment type="caution">
    <text evidence="5">The sequence shown here is derived from an EMBL/GenBank/DDBJ whole genome shotgun (WGS) entry which is preliminary data.</text>
</comment>
<dbReference type="OrthoDB" id="5525824at2"/>
<dbReference type="Pfam" id="PF00691">
    <property type="entry name" value="OmpA"/>
    <property type="match status" value="1"/>
</dbReference>
<gene>
    <name evidence="5" type="ORF">C5689_15085</name>
</gene>
<name>A0A2U1SN16_METSR</name>